<dbReference type="Proteomes" id="UP001630127">
    <property type="component" value="Unassembled WGS sequence"/>
</dbReference>
<protein>
    <recommendedName>
        <fullName evidence="2">DYW domain-containing protein</fullName>
    </recommendedName>
</protein>
<dbReference type="EMBL" id="JBJUIK010000007">
    <property type="protein sequence ID" value="KAL3523414.1"/>
    <property type="molecule type" value="Genomic_DNA"/>
</dbReference>
<evidence type="ECO:0000313" key="3">
    <source>
        <dbReference type="EMBL" id="KAL3523414.1"/>
    </source>
</evidence>
<dbReference type="InterPro" id="IPR032867">
    <property type="entry name" value="DYW_dom"/>
</dbReference>
<keyword evidence="4" id="KW-1185">Reference proteome</keyword>
<evidence type="ECO:0000313" key="4">
    <source>
        <dbReference type="Proteomes" id="UP001630127"/>
    </source>
</evidence>
<accession>A0ABD2ZWD5</accession>
<dbReference type="AlphaFoldDB" id="A0ABD2ZWD5"/>
<comment type="caution">
    <text evidence="3">The sequence shown here is derived from an EMBL/GenBank/DDBJ whole genome shotgun (WGS) entry which is preliminary data.</text>
</comment>
<evidence type="ECO:0000259" key="2">
    <source>
        <dbReference type="Pfam" id="PF14432"/>
    </source>
</evidence>
<gene>
    <name evidence="3" type="ORF">ACH5RR_016248</name>
</gene>
<reference evidence="3 4" key="1">
    <citation type="submission" date="2024-11" db="EMBL/GenBank/DDBJ databases">
        <title>A near-complete genome assembly of Cinchona calisaya.</title>
        <authorList>
            <person name="Lian D.C."/>
            <person name="Zhao X.W."/>
            <person name="Wei L."/>
        </authorList>
    </citation>
    <scope>NUCLEOTIDE SEQUENCE [LARGE SCALE GENOMIC DNA]</scope>
    <source>
        <tissue evidence="3">Nenye</tissue>
    </source>
</reference>
<evidence type="ECO:0000256" key="1">
    <source>
        <dbReference type="ARBA" id="ARBA00006643"/>
    </source>
</evidence>
<sequence length="95" mass="10985">MCAQCGSLRRAGCLMKCLKGIWYLGLFRLLGSRRMIELKRRWQEREVWLQCHSEKLALAFALLNTPPQSTIRIKKNTVVIAIQRSNCVTAGEQRH</sequence>
<name>A0ABD2ZWD5_9GENT</name>
<organism evidence="3 4">
    <name type="scientific">Cinchona calisaya</name>
    <dbReference type="NCBI Taxonomy" id="153742"/>
    <lineage>
        <taxon>Eukaryota</taxon>
        <taxon>Viridiplantae</taxon>
        <taxon>Streptophyta</taxon>
        <taxon>Embryophyta</taxon>
        <taxon>Tracheophyta</taxon>
        <taxon>Spermatophyta</taxon>
        <taxon>Magnoliopsida</taxon>
        <taxon>eudicotyledons</taxon>
        <taxon>Gunneridae</taxon>
        <taxon>Pentapetalae</taxon>
        <taxon>asterids</taxon>
        <taxon>lamiids</taxon>
        <taxon>Gentianales</taxon>
        <taxon>Rubiaceae</taxon>
        <taxon>Cinchonoideae</taxon>
        <taxon>Cinchoneae</taxon>
        <taxon>Cinchona</taxon>
    </lineage>
</organism>
<comment type="similarity">
    <text evidence="1">Belongs to the PPR family. PCMP-H subfamily.</text>
</comment>
<feature type="domain" description="DYW" evidence="2">
    <location>
        <begin position="43"/>
        <end position="80"/>
    </location>
</feature>
<dbReference type="Pfam" id="PF14432">
    <property type="entry name" value="DYW_deaminase"/>
    <property type="match status" value="1"/>
</dbReference>
<proteinExistence type="inferred from homology"/>